<dbReference type="Gene3D" id="3.10.450.10">
    <property type="match status" value="1"/>
</dbReference>
<dbReference type="WBParaSite" id="SPAL_0000185400.1">
    <property type="protein sequence ID" value="SPAL_0000185400.1"/>
    <property type="gene ID" value="SPAL_0000185400"/>
</dbReference>
<keyword evidence="1" id="KW-1185">Reference proteome</keyword>
<evidence type="ECO:0000313" key="1">
    <source>
        <dbReference type="Proteomes" id="UP000046392"/>
    </source>
</evidence>
<name>A0A0N5B725_STREA</name>
<accession>A0A0N5B725</accession>
<proteinExistence type="predicted"/>
<sequence>MIEAFPSIHKPRKLYEMKKKDPKNIKIVNLGRQSIDRYNKENGMHSKFVDVLEAQKEYTKDSSHYALKISTTMDCGSDGRLCLEVIKSDIYRNNRKPSEVTFDVHREGDVYYL</sequence>
<dbReference type="AlphaFoldDB" id="A0A0N5B725"/>
<reference evidence="2" key="1">
    <citation type="submission" date="2017-02" db="UniProtKB">
        <authorList>
            <consortium name="WormBaseParasite"/>
        </authorList>
    </citation>
    <scope>IDENTIFICATION</scope>
</reference>
<protein>
    <submittedName>
        <fullName evidence="2">Cystatin domain-containing protein</fullName>
    </submittedName>
</protein>
<evidence type="ECO:0000313" key="2">
    <source>
        <dbReference type="WBParaSite" id="SPAL_0000185400.1"/>
    </source>
</evidence>
<organism evidence="1 2">
    <name type="scientific">Strongyloides papillosus</name>
    <name type="common">Intestinal threadworm</name>
    <dbReference type="NCBI Taxonomy" id="174720"/>
    <lineage>
        <taxon>Eukaryota</taxon>
        <taxon>Metazoa</taxon>
        <taxon>Ecdysozoa</taxon>
        <taxon>Nematoda</taxon>
        <taxon>Chromadorea</taxon>
        <taxon>Rhabditida</taxon>
        <taxon>Tylenchina</taxon>
        <taxon>Panagrolaimomorpha</taxon>
        <taxon>Strongyloidoidea</taxon>
        <taxon>Strongyloididae</taxon>
        <taxon>Strongyloides</taxon>
    </lineage>
</organism>
<dbReference type="Proteomes" id="UP000046392">
    <property type="component" value="Unplaced"/>
</dbReference>